<dbReference type="Proteomes" id="UP000271098">
    <property type="component" value="Unassembled WGS sequence"/>
</dbReference>
<dbReference type="InterPro" id="IPR049680">
    <property type="entry name" value="FLVCR1-2_SLC49-like"/>
</dbReference>
<name>A0A183EW60_9BILA</name>
<dbReference type="WBParaSite" id="GPUH_0002523101-mRNA-1">
    <property type="protein sequence ID" value="GPUH_0002523101-mRNA-1"/>
    <property type="gene ID" value="GPUH_0002523101"/>
</dbReference>
<dbReference type="OrthoDB" id="422206at2759"/>
<organism evidence="8">
    <name type="scientific">Gongylonema pulchrum</name>
    <dbReference type="NCBI Taxonomy" id="637853"/>
    <lineage>
        <taxon>Eukaryota</taxon>
        <taxon>Metazoa</taxon>
        <taxon>Ecdysozoa</taxon>
        <taxon>Nematoda</taxon>
        <taxon>Chromadorea</taxon>
        <taxon>Rhabditida</taxon>
        <taxon>Spirurina</taxon>
        <taxon>Spiruromorpha</taxon>
        <taxon>Spiruroidea</taxon>
        <taxon>Gongylonematidae</taxon>
        <taxon>Gongylonema</taxon>
    </lineage>
</organism>
<accession>A0A183EW60</accession>
<feature type="transmembrane region" description="Helical" evidence="5">
    <location>
        <begin position="41"/>
        <end position="59"/>
    </location>
</feature>
<keyword evidence="4 5" id="KW-0472">Membrane</keyword>
<evidence type="ECO:0000256" key="3">
    <source>
        <dbReference type="ARBA" id="ARBA00022989"/>
    </source>
</evidence>
<reference evidence="6 7" key="2">
    <citation type="submission" date="2018-11" db="EMBL/GenBank/DDBJ databases">
        <authorList>
            <consortium name="Pathogen Informatics"/>
        </authorList>
    </citation>
    <scope>NUCLEOTIDE SEQUENCE [LARGE SCALE GENOMIC DNA]</scope>
</reference>
<sequence>MWMGSSFGLRLSILIAAWANGIGGSIRLVSSFVPGEMRFPVGIFGQAIAALAYPFIMFLPPKVSYSSYPYLLFRSRHRSSN</sequence>
<gene>
    <name evidence="6" type="ORF">GPUH_LOCUS25200</name>
</gene>
<keyword evidence="2 5" id="KW-0812">Transmembrane</keyword>
<evidence type="ECO:0000313" key="8">
    <source>
        <dbReference type="WBParaSite" id="GPUH_0002523101-mRNA-1"/>
    </source>
</evidence>
<evidence type="ECO:0000256" key="5">
    <source>
        <dbReference type="SAM" id="Phobius"/>
    </source>
</evidence>
<dbReference type="PANTHER" id="PTHR10924">
    <property type="entry name" value="MAJOR FACILITATOR SUPERFAMILY PROTEIN-RELATED"/>
    <property type="match status" value="1"/>
</dbReference>
<proteinExistence type="predicted"/>
<evidence type="ECO:0000313" key="7">
    <source>
        <dbReference type="Proteomes" id="UP000271098"/>
    </source>
</evidence>
<evidence type="ECO:0000256" key="1">
    <source>
        <dbReference type="ARBA" id="ARBA00004141"/>
    </source>
</evidence>
<reference evidence="8" key="1">
    <citation type="submission" date="2016-06" db="UniProtKB">
        <authorList>
            <consortium name="WormBaseParasite"/>
        </authorList>
    </citation>
    <scope>IDENTIFICATION</scope>
</reference>
<evidence type="ECO:0000256" key="2">
    <source>
        <dbReference type="ARBA" id="ARBA00022692"/>
    </source>
</evidence>
<protein>
    <submittedName>
        <fullName evidence="8">MFS domain-containing protein</fullName>
    </submittedName>
</protein>
<dbReference type="EMBL" id="UYRT01104147">
    <property type="protein sequence ID" value="VDN43891.1"/>
    <property type="molecule type" value="Genomic_DNA"/>
</dbReference>
<keyword evidence="3 5" id="KW-1133">Transmembrane helix</keyword>
<evidence type="ECO:0000313" key="6">
    <source>
        <dbReference type="EMBL" id="VDN43891.1"/>
    </source>
</evidence>
<dbReference type="AlphaFoldDB" id="A0A183EW60"/>
<dbReference type="GO" id="GO:0016020">
    <property type="term" value="C:membrane"/>
    <property type="evidence" value="ECO:0007669"/>
    <property type="project" value="UniProtKB-SubCell"/>
</dbReference>
<evidence type="ECO:0000256" key="4">
    <source>
        <dbReference type="ARBA" id="ARBA00023136"/>
    </source>
</evidence>
<comment type="subcellular location">
    <subcellularLocation>
        <location evidence="1">Membrane</location>
        <topology evidence="1">Multi-pass membrane protein</topology>
    </subcellularLocation>
</comment>
<keyword evidence="7" id="KW-1185">Reference proteome</keyword>
<dbReference type="PANTHER" id="PTHR10924:SF6">
    <property type="entry name" value="SOLUTE CARRIER FAMILY 49 MEMBER A3"/>
    <property type="match status" value="1"/>
</dbReference>